<dbReference type="EMBL" id="JAEPBG010000004">
    <property type="protein sequence ID" value="MBK4735174.1"/>
    <property type="molecule type" value="Genomic_DNA"/>
</dbReference>
<evidence type="ECO:0000313" key="6">
    <source>
        <dbReference type="EMBL" id="MBK4735174.1"/>
    </source>
</evidence>
<dbReference type="InterPro" id="IPR036390">
    <property type="entry name" value="WH_DNA-bd_sf"/>
</dbReference>
<name>A0A934W7X9_9BURK</name>
<comment type="caution">
    <text evidence="6">The sequence shown here is derived from an EMBL/GenBank/DDBJ whole genome shotgun (WGS) entry which is preliminary data.</text>
</comment>
<dbReference type="PANTHER" id="PTHR30118">
    <property type="entry name" value="HTH-TYPE TRANSCRIPTIONAL REGULATOR LEUO-RELATED"/>
    <property type="match status" value="1"/>
</dbReference>
<dbReference type="GO" id="GO:0003677">
    <property type="term" value="F:DNA binding"/>
    <property type="evidence" value="ECO:0007669"/>
    <property type="project" value="UniProtKB-KW"/>
</dbReference>
<keyword evidence="2" id="KW-0805">Transcription regulation</keyword>
<dbReference type="InterPro" id="IPR037402">
    <property type="entry name" value="YidZ_PBP2"/>
</dbReference>
<sequence>MSFTNLDLNLLRVFDAVMTELNLTRAADRLATTQPAVSNALKRLRYVLDDELFIRTAHGVKPTARALALRPAVRSALETLEAAIGPEKSDLVDVSKTLRLCMADSTAARVLPPLIPLLKRAAPRLTLQILPLLSRDPRESLIRGEIDLAVGSFPGIVAQIDAEQEVDSGICHDPLYSGEYVCVMRKDHPLARQELTLDRYCEADHVLVNFSGRMQGQADKLLAAMGRERRIVLTVNQFTVGAQIAAASDLLTIIPIQLIATTRMDDLLTWTRLPFALPPLRIDMLWHEREVRDLAHRWLRGALQEITNDLAGA</sequence>
<dbReference type="Pfam" id="PF03466">
    <property type="entry name" value="LysR_substrate"/>
    <property type="match status" value="1"/>
</dbReference>
<evidence type="ECO:0000259" key="5">
    <source>
        <dbReference type="PROSITE" id="PS50931"/>
    </source>
</evidence>
<dbReference type="CDD" id="cd08417">
    <property type="entry name" value="PBP2_Nitroaromatics_like"/>
    <property type="match status" value="1"/>
</dbReference>
<dbReference type="SUPFAM" id="SSF46785">
    <property type="entry name" value="Winged helix' DNA-binding domain"/>
    <property type="match status" value="1"/>
</dbReference>
<dbReference type="Gene3D" id="3.40.190.10">
    <property type="entry name" value="Periplasmic binding protein-like II"/>
    <property type="match status" value="2"/>
</dbReference>
<dbReference type="InterPro" id="IPR050389">
    <property type="entry name" value="LysR-type_TF"/>
</dbReference>
<dbReference type="GO" id="GO:0003700">
    <property type="term" value="F:DNA-binding transcription factor activity"/>
    <property type="evidence" value="ECO:0007669"/>
    <property type="project" value="InterPro"/>
</dbReference>
<evidence type="ECO:0000313" key="7">
    <source>
        <dbReference type="Proteomes" id="UP000622890"/>
    </source>
</evidence>
<feature type="domain" description="HTH lysR-type" evidence="5">
    <location>
        <begin position="6"/>
        <end position="63"/>
    </location>
</feature>
<dbReference type="SUPFAM" id="SSF53850">
    <property type="entry name" value="Periplasmic binding protein-like II"/>
    <property type="match status" value="1"/>
</dbReference>
<dbReference type="InterPro" id="IPR036388">
    <property type="entry name" value="WH-like_DNA-bd_sf"/>
</dbReference>
<evidence type="ECO:0000256" key="2">
    <source>
        <dbReference type="ARBA" id="ARBA00023015"/>
    </source>
</evidence>
<evidence type="ECO:0000256" key="1">
    <source>
        <dbReference type="ARBA" id="ARBA00009437"/>
    </source>
</evidence>
<keyword evidence="7" id="KW-1185">Reference proteome</keyword>
<dbReference type="RefSeq" id="WP_200591958.1">
    <property type="nucleotide sequence ID" value="NZ_JAEPBG010000004.1"/>
</dbReference>
<dbReference type="Proteomes" id="UP000622890">
    <property type="component" value="Unassembled WGS sequence"/>
</dbReference>
<dbReference type="AlphaFoldDB" id="A0A934W7X9"/>
<dbReference type="PRINTS" id="PR00039">
    <property type="entry name" value="HTHLYSR"/>
</dbReference>
<comment type="similarity">
    <text evidence="1">Belongs to the LysR transcriptional regulatory family.</text>
</comment>
<dbReference type="PROSITE" id="PS50931">
    <property type="entry name" value="HTH_LYSR"/>
    <property type="match status" value="1"/>
</dbReference>
<dbReference type="Gene3D" id="1.10.10.10">
    <property type="entry name" value="Winged helix-like DNA-binding domain superfamily/Winged helix DNA-binding domain"/>
    <property type="match status" value="1"/>
</dbReference>
<keyword evidence="4" id="KW-0804">Transcription</keyword>
<reference evidence="6" key="1">
    <citation type="submission" date="2021-01" db="EMBL/GenBank/DDBJ databases">
        <title>Genome sequence of strain Noviherbaspirillum sp. DKR-6.</title>
        <authorList>
            <person name="Chaudhary D.K."/>
        </authorList>
    </citation>
    <scope>NUCLEOTIDE SEQUENCE</scope>
    <source>
        <strain evidence="6">DKR-6</strain>
    </source>
</reference>
<evidence type="ECO:0000256" key="3">
    <source>
        <dbReference type="ARBA" id="ARBA00023125"/>
    </source>
</evidence>
<dbReference type="InterPro" id="IPR000847">
    <property type="entry name" value="LysR_HTH_N"/>
</dbReference>
<organism evidence="6 7">
    <name type="scientific">Noviherbaspirillum pedocola</name>
    <dbReference type="NCBI Taxonomy" id="2801341"/>
    <lineage>
        <taxon>Bacteria</taxon>
        <taxon>Pseudomonadati</taxon>
        <taxon>Pseudomonadota</taxon>
        <taxon>Betaproteobacteria</taxon>
        <taxon>Burkholderiales</taxon>
        <taxon>Oxalobacteraceae</taxon>
        <taxon>Noviherbaspirillum</taxon>
    </lineage>
</organism>
<keyword evidence="3" id="KW-0238">DNA-binding</keyword>
<dbReference type="PANTHER" id="PTHR30118:SF15">
    <property type="entry name" value="TRANSCRIPTIONAL REGULATORY PROTEIN"/>
    <property type="match status" value="1"/>
</dbReference>
<gene>
    <name evidence="6" type="ORF">JJB74_11180</name>
</gene>
<evidence type="ECO:0000256" key="4">
    <source>
        <dbReference type="ARBA" id="ARBA00023163"/>
    </source>
</evidence>
<proteinExistence type="inferred from homology"/>
<dbReference type="Pfam" id="PF00126">
    <property type="entry name" value="HTH_1"/>
    <property type="match status" value="1"/>
</dbReference>
<protein>
    <submittedName>
        <fullName evidence="6">LysR family transcriptional regulator</fullName>
    </submittedName>
</protein>
<accession>A0A934W7X9</accession>
<dbReference type="InterPro" id="IPR005119">
    <property type="entry name" value="LysR_subst-bd"/>
</dbReference>